<dbReference type="PANTHER" id="PTHR11280">
    <property type="entry name" value="GLUCOSAMINE-6-PHOSPHATE ISOMERASE"/>
    <property type="match status" value="1"/>
</dbReference>
<dbReference type="GO" id="GO:0004342">
    <property type="term" value="F:glucosamine-6-phosphate deaminase activity"/>
    <property type="evidence" value="ECO:0007669"/>
    <property type="project" value="UniProtKB-EC"/>
</dbReference>
<dbReference type="GO" id="GO:0005737">
    <property type="term" value="C:cytoplasm"/>
    <property type="evidence" value="ECO:0007669"/>
    <property type="project" value="TreeGrafter"/>
</dbReference>
<dbReference type="GO" id="GO:0019262">
    <property type="term" value="P:N-acetylneuraminate catabolic process"/>
    <property type="evidence" value="ECO:0007669"/>
    <property type="project" value="TreeGrafter"/>
</dbReference>
<evidence type="ECO:0000256" key="2">
    <source>
        <dbReference type="ARBA" id="ARBA00004775"/>
    </source>
</evidence>
<proteinExistence type="predicted"/>
<organism evidence="3 4">
    <name type="scientific">Heterorhabditis bacteriophora</name>
    <name type="common">Entomopathogenic nematode worm</name>
    <dbReference type="NCBI Taxonomy" id="37862"/>
    <lineage>
        <taxon>Eukaryota</taxon>
        <taxon>Metazoa</taxon>
        <taxon>Ecdysozoa</taxon>
        <taxon>Nematoda</taxon>
        <taxon>Chromadorea</taxon>
        <taxon>Rhabditida</taxon>
        <taxon>Rhabditina</taxon>
        <taxon>Rhabditomorpha</taxon>
        <taxon>Strongyloidea</taxon>
        <taxon>Heterorhabditidae</taxon>
        <taxon>Heterorhabditis</taxon>
    </lineage>
</organism>
<dbReference type="InterPro" id="IPR019193">
    <property type="entry name" value="UBQ-conj_enz_E2-bd_prot"/>
</dbReference>
<protein>
    <submittedName>
        <fullName evidence="4">E3 ubiquitin-protein ligase E3D</fullName>
    </submittedName>
</protein>
<dbReference type="Gene3D" id="3.40.50.1360">
    <property type="match status" value="1"/>
</dbReference>
<evidence type="ECO:0000313" key="4">
    <source>
        <dbReference type="WBParaSite" id="Hba_14001"/>
    </source>
</evidence>
<dbReference type="GO" id="GO:0042802">
    <property type="term" value="F:identical protein binding"/>
    <property type="evidence" value="ECO:0007669"/>
    <property type="project" value="TreeGrafter"/>
</dbReference>
<dbReference type="GO" id="GO:0006046">
    <property type="term" value="P:N-acetylglucosamine catabolic process"/>
    <property type="evidence" value="ECO:0007669"/>
    <property type="project" value="TreeGrafter"/>
</dbReference>
<dbReference type="Proteomes" id="UP000095283">
    <property type="component" value="Unplaced"/>
</dbReference>
<dbReference type="Pfam" id="PF09814">
    <property type="entry name" value="HECT_2"/>
    <property type="match status" value="1"/>
</dbReference>
<comment type="pathway">
    <text evidence="2">Nucleotide-sugar biosynthesis; UDP-N-acetyl-alpha-D-glucosamine biosynthesis; alpha-D-glucosamine 6-phosphate from D-fructose 6-phosphate: step 1/1.</text>
</comment>
<dbReference type="GO" id="GO:0006043">
    <property type="term" value="P:glucosamine catabolic process"/>
    <property type="evidence" value="ECO:0007669"/>
    <property type="project" value="TreeGrafter"/>
</dbReference>
<keyword evidence="3" id="KW-1185">Reference proteome</keyword>
<dbReference type="PANTHER" id="PTHR11280:SF5">
    <property type="entry name" value="GLUCOSAMINE-6-PHOSPHATE ISOMERASE"/>
    <property type="match status" value="1"/>
</dbReference>
<evidence type="ECO:0000256" key="1">
    <source>
        <dbReference type="ARBA" id="ARBA00000644"/>
    </source>
</evidence>
<sequence>MSSEWHCRSFFLELKPRTELASLFVDCPHNESEEENNKENETVNLIRVCEHSLEMGLPAAVAEGLSSVQCQRFCAHIADLSLKPDSVCAPTWADNNRLFMCKVHAEVDGVPLVPKTFHRLAQDMCGTQPLEKFAQISQGSSLRLRCNQCQLFFMDEKSGELSLGWLPSDDWLQTSPSGDYYCRDTCGSSCDANMVEGTAAHSEWIPQLGRPMLSQSYTVIHMEDSINSRIIVDGKLLFCSGCSSQIGVQVKNFPHLFMVHHSVSTLTVDGKDFISYRFNDPLMFFSQLILSSCEIQSSLKLVIRSYDRTPHILIWLLDSYVVLASGDLNLEENYLQSSTPLAMYKRLISFYKEGSLSFKFVKTFNMDEYVGMIIYFNKNNSRFIRYSNSAGSVLNKLHFDLQVYRGIILSHITRLCLVIILITGSHKALALHKAIECGVSHMWTVSAFQNHPLVIFIADEDATIELKVKTVKYFKGLMAYHRMLIQ</sequence>
<name>A0A1I7X8N1_HETBA</name>
<accession>A0A1I7X8N1</accession>
<dbReference type="AlphaFoldDB" id="A0A1I7X8N1"/>
<reference evidence="4" key="1">
    <citation type="submission" date="2016-11" db="UniProtKB">
        <authorList>
            <consortium name="WormBaseParasite"/>
        </authorList>
    </citation>
    <scope>IDENTIFICATION</scope>
</reference>
<evidence type="ECO:0000313" key="3">
    <source>
        <dbReference type="Proteomes" id="UP000095283"/>
    </source>
</evidence>
<dbReference type="InterPro" id="IPR037171">
    <property type="entry name" value="NagB/RpiA_transferase-like"/>
</dbReference>
<comment type="catalytic activity">
    <reaction evidence="1">
        <text>alpha-D-glucosamine 6-phosphate + H2O = beta-D-fructose 6-phosphate + NH4(+)</text>
        <dbReference type="Rhea" id="RHEA:12172"/>
        <dbReference type="ChEBI" id="CHEBI:15377"/>
        <dbReference type="ChEBI" id="CHEBI:28938"/>
        <dbReference type="ChEBI" id="CHEBI:57634"/>
        <dbReference type="ChEBI" id="CHEBI:75989"/>
        <dbReference type="EC" id="3.5.99.6"/>
    </reaction>
</comment>
<dbReference type="WBParaSite" id="Hba_14001">
    <property type="protein sequence ID" value="Hba_14001"/>
    <property type="gene ID" value="Hba_14001"/>
</dbReference>
<dbReference type="SUPFAM" id="SSF100950">
    <property type="entry name" value="NagB/RpiA/CoA transferase-like"/>
    <property type="match status" value="2"/>
</dbReference>
<dbReference type="InterPro" id="IPR004547">
    <property type="entry name" value="Glucosamine6P_isomerase"/>
</dbReference>